<dbReference type="Proteomes" id="UP000305792">
    <property type="component" value="Unassembled WGS sequence"/>
</dbReference>
<dbReference type="EMBL" id="STGX01000003">
    <property type="protein sequence ID" value="THV30735.1"/>
    <property type="molecule type" value="Genomic_DNA"/>
</dbReference>
<proteinExistence type="predicted"/>
<dbReference type="AlphaFoldDB" id="A0A4S8PLV1"/>
<dbReference type="OrthoDB" id="5191739at2"/>
<organism evidence="2 3">
    <name type="scientific">Glycomyces paridis</name>
    <dbReference type="NCBI Taxonomy" id="2126555"/>
    <lineage>
        <taxon>Bacteria</taxon>
        <taxon>Bacillati</taxon>
        <taxon>Actinomycetota</taxon>
        <taxon>Actinomycetes</taxon>
        <taxon>Glycomycetales</taxon>
        <taxon>Glycomycetaceae</taxon>
        <taxon>Glycomyces</taxon>
    </lineage>
</organism>
<evidence type="ECO:0008006" key="4">
    <source>
        <dbReference type="Google" id="ProtNLM"/>
    </source>
</evidence>
<accession>A0A4S8PLV1</accession>
<evidence type="ECO:0000313" key="3">
    <source>
        <dbReference type="Proteomes" id="UP000305792"/>
    </source>
</evidence>
<reference evidence="2 3" key="1">
    <citation type="journal article" date="2018" name="Int. J. Syst. Evol. Microbiol.">
        <title>Glycomyces paridis sp. nov., isolated from the medicinal plant Paris polyphylla.</title>
        <authorList>
            <person name="Fang X.M."/>
            <person name="Bai J.L."/>
            <person name="Su J."/>
            <person name="Zhao L.L."/>
            <person name="Liu H.Y."/>
            <person name="Ma B.P."/>
            <person name="Zhang Y.Q."/>
            <person name="Yu L.Y."/>
        </authorList>
    </citation>
    <scope>NUCLEOTIDE SEQUENCE [LARGE SCALE GENOMIC DNA]</scope>
    <source>
        <strain evidence="2 3">CPCC 204357</strain>
    </source>
</reference>
<evidence type="ECO:0000256" key="1">
    <source>
        <dbReference type="SAM" id="SignalP"/>
    </source>
</evidence>
<keyword evidence="3" id="KW-1185">Reference proteome</keyword>
<comment type="caution">
    <text evidence="2">The sequence shown here is derived from an EMBL/GenBank/DDBJ whole genome shotgun (WGS) entry which is preliminary data.</text>
</comment>
<name>A0A4S8PLV1_9ACTN</name>
<sequence length="92" mass="9210">MLRTALKGAAVAGAAAMLAVGAASPAMANGSDYVYDADDFGGVNVLSNFCVNNTGDILALLDILSFSGDASCNWSDVNVHANGSDNGGHHGH</sequence>
<gene>
    <name evidence="2" type="ORF">E9998_04955</name>
</gene>
<feature type="signal peptide" evidence="1">
    <location>
        <begin position="1"/>
        <end position="28"/>
    </location>
</feature>
<evidence type="ECO:0000313" key="2">
    <source>
        <dbReference type="EMBL" id="THV30735.1"/>
    </source>
</evidence>
<feature type="chain" id="PRO_5020473490" description="DUF320 domain-containing protein" evidence="1">
    <location>
        <begin position="29"/>
        <end position="92"/>
    </location>
</feature>
<keyword evidence="1" id="KW-0732">Signal</keyword>
<dbReference type="RefSeq" id="WP_136528599.1">
    <property type="nucleotide sequence ID" value="NZ_STGX01000003.1"/>
</dbReference>
<protein>
    <recommendedName>
        <fullName evidence="4">DUF320 domain-containing protein</fullName>
    </recommendedName>
</protein>